<dbReference type="PANTHER" id="PTHR42920">
    <property type="entry name" value="OS03G0707200 PROTEIN-RELATED"/>
    <property type="match status" value="1"/>
</dbReference>
<gene>
    <name evidence="8" type="ORF">ACFS6I_07795</name>
</gene>
<feature type="domain" description="EamA" evidence="7">
    <location>
        <begin position="145"/>
        <end position="278"/>
    </location>
</feature>
<keyword evidence="9" id="KW-1185">Reference proteome</keyword>
<dbReference type="EMBL" id="JBHUPE010000004">
    <property type="protein sequence ID" value="MFD2903820.1"/>
    <property type="molecule type" value="Genomic_DNA"/>
</dbReference>
<comment type="subcellular location">
    <subcellularLocation>
        <location evidence="1">Cell membrane</location>
        <topology evidence="1">Multi-pass membrane protein</topology>
    </subcellularLocation>
</comment>
<proteinExistence type="predicted"/>
<evidence type="ECO:0000256" key="3">
    <source>
        <dbReference type="ARBA" id="ARBA00022692"/>
    </source>
</evidence>
<dbReference type="InterPro" id="IPR051258">
    <property type="entry name" value="Diverse_Substrate_Transporter"/>
</dbReference>
<evidence type="ECO:0000259" key="7">
    <source>
        <dbReference type="Pfam" id="PF00892"/>
    </source>
</evidence>
<feature type="transmembrane region" description="Helical" evidence="6">
    <location>
        <begin position="119"/>
        <end position="137"/>
    </location>
</feature>
<feature type="transmembrane region" description="Helical" evidence="6">
    <location>
        <begin position="206"/>
        <end position="226"/>
    </location>
</feature>
<dbReference type="Pfam" id="PF00892">
    <property type="entry name" value="EamA"/>
    <property type="match status" value="2"/>
</dbReference>
<keyword evidence="4 6" id="KW-1133">Transmembrane helix</keyword>
<evidence type="ECO:0000313" key="9">
    <source>
        <dbReference type="Proteomes" id="UP001597509"/>
    </source>
</evidence>
<evidence type="ECO:0000313" key="8">
    <source>
        <dbReference type="EMBL" id="MFD2903820.1"/>
    </source>
</evidence>
<keyword evidence="5 6" id="KW-0472">Membrane</keyword>
<dbReference type="Proteomes" id="UP001597509">
    <property type="component" value="Unassembled WGS sequence"/>
</dbReference>
<feature type="transmembrane region" description="Helical" evidence="6">
    <location>
        <begin position="263"/>
        <end position="281"/>
    </location>
</feature>
<dbReference type="PANTHER" id="PTHR42920:SF5">
    <property type="entry name" value="EAMA DOMAIN-CONTAINING PROTEIN"/>
    <property type="match status" value="1"/>
</dbReference>
<protein>
    <submittedName>
        <fullName evidence="8">DMT family transporter</fullName>
    </submittedName>
</protein>
<reference evidence="9" key="1">
    <citation type="journal article" date="2019" name="Int. J. Syst. Evol. Microbiol.">
        <title>The Global Catalogue of Microorganisms (GCM) 10K type strain sequencing project: providing services to taxonomists for standard genome sequencing and annotation.</title>
        <authorList>
            <consortium name="The Broad Institute Genomics Platform"/>
            <consortium name="The Broad Institute Genome Sequencing Center for Infectious Disease"/>
            <person name="Wu L."/>
            <person name="Ma J."/>
        </authorList>
    </citation>
    <scope>NUCLEOTIDE SEQUENCE [LARGE SCALE GENOMIC DNA]</scope>
    <source>
        <strain evidence="9">KCTC 22209</strain>
    </source>
</reference>
<evidence type="ECO:0000256" key="6">
    <source>
        <dbReference type="SAM" id="Phobius"/>
    </source>
</evidence>
<keyword evidence="3 6" id="KW-0812">Transmembrane</keyword>
<feature type="transmembrane region" description="Helical" evidence="6">
    <location>
        <begin position="174"/>
        <end position="194"/>
    </location>
</feature>
<dbReference type="InterPro" id="IPR000620">
    <property type="entry name" value="EamA_dom"/>
</dbReference>
<comment type="caution">
    <text evidence="8">The sequence shown here is derived from an EMBL/GenBank/DDBJ whole genome shotgun (WGS) entry which is preliminary data.</text>
</comment>
<feature type="transmembrane region" description="Helical" evidence="6">
    <location>
        <begin position="64"/>
        <end position="84"/>
    </location>
</feature>
<keyword evidence="2" id="KW-1003">Cell membrane</keyword>
<dbReference type="SUPFAM" id="SSF103481">
    <property type="entry name" value="Multidrug resistance efflux transporter EmrE"/>
    <property type="match status" value="2"/>
</dbReference>
<name>A0ABW5YU85_9SPHI</name>
<accession>A0ABW5YU85</accession>
<evidence type="ECO:0000256" key="4">
    <source>
        <dbReference type="ARBA" id="ARBA00022989"/>
    </source>
</evidence>
<organism evidence="8 9">
    <name type="scientific">Sphingobacterium anhuiense</name>
    <dbReference type="NCBI Taxonomy" id="493780"/>
    <lineage>
        <taxon>Bacteria</taxon>
        <taxon>Pseudomonadati</taxon>
        <taxon>Bacteroidota</taxon>
        <taxon>Sphingobacteriia</taxon>
        <taxon>Sphingobacteriales</taxon>
        <taxon>Sphingobacteriaceae</taxon>
        <taxon>Sphingobacterium</taxon>
    </lineage>
</organism>
<dbReference type="RefSeq" id="WP_380919401.1">
    <property type="nucleotide sequence ID" value="NZ_JBHUPE010000004.1"/>
</dbReference>
<feature type="transmembrane region" description="Helical" evidence="6">
    <location>
        <begin position="90"/>
        <end position="112"/>
    </location>
</feature>
<feature type="transmembrane region" description="Helical" evidence="6">
    <location>
        <begin position="143"/>
        <end position="162"/>
    </location>
</feature>
<evidence type="ECO:0000256" key="1">
    <source>
        <dbReference type="ARBA" id="ARBA00004651"/>
    </source>
</evidence>
<sequence>MKSKNLFILLLILGTAFWGISFPVTKTAIGSGSSYTFLFYRFFLATIILSIFLFKHFSKIDKSILKNALILAVPLTFGISMQTLGVKMTSASQCAFIAGICVVIIPIIKLVFFRHIVKLKIWLAATVALMGLMIISVNKNFSIGLGDLYTFIGAIGFAVYLIKVEKYSLLKNILPTIVPMFFFCTIIMFAFSVMDNDTVWIPQNEGFWLGILYCSIFSTAYMYTISNISQRYISAEKVAIIYLFEPIFAAVAAYFILDESLSIKLLLGGSLIFIGTLISELKFKKKRTLELSE</sequence>
<feature type="transmembrane region" description="Helical" evidence="6">
    <location>
        <begin position="238"/>
        <end position="257"/>
    </location>
</feature>
<evidence type="ECO:0000256" key="2">
    <source>
        <dbReference type="ARBA" id="ARBA00022475"/>
    </source>
</evidence>
<dbReference type="InterPro" id="IPR037185">
    <property type="entry name" value="EmrE-like"/>
</dbReference>
<feature type="domain" description="EamA" evidence="7">
    <location>
        <begin position="8"/>
        <end position="136"/>
    </location>
</feature>
<feature type="transmembrane region" description="Helical" evidence="6">
    <location>
        <begin position="37"/>
        <end position="57"/>
    </location>
</feature>
<evidence type="ECO:0000256" key="5">
    <source>
        <dbReference type="ARBA" id="ARBA00023136"/>
    </source>
</evidence>